<feature type="domain" description="VASt" evidence="5">
    <location>
        <begin position="89"/>
        <end position="261"/>
    </location>
</feature>
<keyword evidence="3" id="KW-1133">Transmembrane helix</keyword>
<dbReference type="PROSITE" id="PS51778">
    <property type="entry name" value="VAST"/>
    <property type="match status" value="1"/>
</dbReference>
<name>A0ABD3T7Y9_9LAMI</name>
<evidence type="ECO:0000259" key="5">
    <source>
        <dbReference type="PROSITE" id="PS51778"/>
    </source>
</evidence>
<keyword evidence="7" id="KW-1185">Reference proteome</keyword>
<dbReference type="AlphaFoldDB" id="A0ABD3T7Y9"/>
<gene>
    <name evidence="6" type="ORF">ACJIZ3_007795</name>
</gene>
<evidence type="ECO:0000313" key="7">
    <source>
        <dbReference type="Proteomes" id="UP001634393"/>
    </source>
</evidence>
<evidence type="ECO:0000256" key="1">
    <source>
        <dbReference type="ARBA" id="ARBA00004370"/>
    </source>
</evidence>
<dbReference type="EMBL" id="JBJXBP010000004">
    <property type="protein sequence ID" value="KAL3833059.1"/>
    <property type="molecule type" value="Genomic_DNA"/>
</dbReference>
<evidence type="ECO:0000313" key="6">
    <source>
        <dbReference type="EMBL" id="KAL3833059.1"/>
    </source>
</evidence>
<keyword evidence="3" id="KW-0812">Transmembrane</keyword>
<evidence type="ECO:0000256" key="3">
    <source>
        <dbReference type="SAM" id="Phobius"/>
    </source>
</evidence>
<keyword evidence="2 3" id="KW-0472">Membrane</keyword>
<dbReference type="Proteomes" id="UP001634393">
    <property type="component" value="Unassembled WGS sequence"/>
</dbReference>
<dbReference type="InterPro" id="IPR031968">
    <property type="entry name" value="VASt"/>
</dbReference>
<protein>
    <recommendedName>
        <fullName evidence="5">VASt domain-containing protein</fullName>
    </recommendedName>
</protein>
<organism evidence="6 7">
    <name type="scientific">Penstemon smallii</name>
    <dbReference type="NCBI Taxonomy" id="265156"/>
    <lineage>
        <taxon>Eukaryota</taxon>
        <taxon>Viridiplantae</taxon>
        <taxon>Streptophyta</taxon>
        <taxon>Embryophyta</taxon>
        <taxon>Tracheophyta</taxon>
        <taxon>Spermatophyta</taxon>
        <taxon>Magnoliopsida</taxon>
        <taxon>eudicotyledons</taxon>
        <taxon>Gunneridae</taxon>
        <taxon>Pentapetalae</taxon>
        <taxon>asterids</taxon>
        <taxon>lamiids</taxon>
        <taxon>Lamiales</taxon>
        <taxon>Plantaginaceae</taxon>
        <taxon>Cheloneae</taxon>
        <taxon>Penstemon</taxon>
    </lineage>
</organism>
<accession>A0ABD3T7Y9</accession>
<dbReference type="PANTHER" id="PTHR47666:SF1">
    <property type="entry name" value="PROTEIN VASCULAR ASSOCIATED DEATH 1, CHLOROPLASTIC"/>
    <property type="match status" value="1"/>
</dbReference>
<evidence type="ECO:0000256" key="2">
    <source>
        <dbReference type="ARBA" id="ARBA00023136"/>
    </source>
</evidence>
<feature type="transmembrane region" description="Helical" evidence="3">
    <location>
        <begin position="350"/>
        <end position="371"/>
    </location>
</feature>
<feature type="chain" id="PRO_5044770503" description="VASt domain-containing protein" evidence="4">
    <location>
        <begin position="19"/>
        <end position="448"/>
    </location>
</feature>
<feature type="signal peptide" evidence="4">
    <location>
        <begin position="1"/>
        <end position="18"/>
    </location>
</feature>
<dbReference type="Pfam" id="PF16016">
    <property type="entry name" value="VASt"/>
    <property type="match status" value="1"/>
</dbReference>
<dbReference type="PANTHER" id="PTHR47666">
    <property type="entry name" value="PROTEIN VASCULAR ASSOCIATED DEATH 1, CHLOROPLASTIC"/>
    <property type="match status" value="1"/>
</dbReference>
<proteinExistence type="predicted"/>
<reference evidence="6 7" key="1">
    <citation type="submission" date="2024-12" db="EMBL/GenBank/DDBJ databases">
        <title>The unique morphological basis and parallel evolutionary history of personate flowers in Penstemon.</title>
        <authorList>
            <person name="Depatie T.H."/>
            <person name="Wessinger C.A."/>
        </authorList>
    </citation>
    <scope>NUCLEOTIDE SEQUENCE [LARGE SCALE GENOMIC DNA]</scope>
    <source>
        <strain evidence="6">WTNN_2</strain>
        <tissue evidence="6">Leaf</tissue>
    </source>
</reference>
<keyword evidence="4" id="KW-0732">Signal</keyword>
<comment type="caution">
    <text evidence="6">The sequence shown here is derived from an EMBL/GenBank/DDBJ whole genome shotgun (WGS) entry which is preliminary data.</text>
</comment>
<evidence type="ECO:0000256" key="4">
    <source>
        <dbReference type="SAM" id="SignalP"/>
    </source>
</evidence>
<dbReference type="GO" id="GO:0016020">
    <property type="term" value="C:membrane"/>
    <property type="evidence" value="ECO:0007669"/>
    <property type="project" value="UniProtKB-SubCell"/>
</dbReference>
<sequence>MKLLSSFMMVGFCTVTLRKLQISSDRNTPISEVCEHFVESEPSIVSTSLDMQVREEQNVGAAQNLVCPSSSKPSAWEARHVDAPGVPECYTKVAESKFPIQVEEFFDLFVSDDGINFQESFHRKCGDKDFKCTTWRPHDKFGHTRDVSFQHPIKIYFGSRFGSCQEVQKYRVYRNSHLIVETSQEITDVPYGDYFSVEGRWDVEKDSSGSTPGCILRVYTSVAFSKKTMWKGKIVQSTVEECREAYAICIDHAHEVLKQKKLEKEVGRASDLLISDEQVRLEDQANTVNYVEVSASDMRVSQIIPDMNDVNERVTGPPRGNISKASVGSVVEDIFVKLSTSLRHQSMPSLLLIITVAIILLLMQMSVLVLLNRPQRIHVIQHADSTSSVHGVAGESRSEETITLLNKQIKYLKEEMHFMETLLEKMQHEHALLKGKLKDLELFRNQRV</sequence>
<comment type="subcellular location">
    <subcellularLocation>
        <location evidence="1">Membrane</location>
    </subcellularLocation>
</comment>